<dbReference type="Proteomes" id="UP000556084">
    <property type="component" value="Unassembled WGS sequence"/>
</dbReference>
<gene>
    <name evidence="2" type="ORF">FHS39_004527</name>
</gene>
<evidence type="ECO:0000256" key="1">
    <source>
        <dbReference type="SAM" id="Phobius"/>
    </source>
</evidence>
<keyword evidence="1" id="KW-1133">Transmembrane helix</keyword>
<name>A0A7W7LS34_9ACTN</name>
<keyword evidence="1" id="KW-0472">Membrane</keyword>
<feature type="transmembrane region" description="Helical" evidence="1">
    <location>
        <begin position="67"/>
        <end position="86"/>
    </location>
</feature>
<organism evidence="2 3">
    <name type="scientific">Streptomyces olivoverticillatus</name>
    <dbReference type="NCBI Taxonomy" id="66427"/>
    <lineage>
        <taxon>Bacteria</taxon>
        <taxon>Bacillati</taxon>
        <taxon>Actinomycetota</taxon>
        <taxon>Actinomycetes</taxon>
        <taxon>Kitasatosporales</taxon>
        <taxon>Streptomycetaceae</taxon>
        <taxon>Streptomyces</taxon>
    </lineage>
</organism>
<reference evidence="2 3" key="1">
    <citation type="submission" date="2020-08" db="EMBL/GenBank/DDBJ databases">
        <title>Genomic Encyclopedia of Type Strains, Phase III (KMG-III): the genomes of soil and plant-associated and newly described type strains.</title>
        <authorList>
            <person name="Whitman W."/>
        </authorList>
    </citation>
    <scope>NUCLEOTIDE SEQUENCE [LARGE SCALE GENOMIC DNA]</scope>
    <source>
        <strain evidence="2 3">CECT 3266</strain>
    </source>
</reference>
<protein>
    <submittedName>
        <fullName evidence="2">Uncharacterized protein</fullName>
    </submittedName>
</protein>
<dbReference type="AlphaFoldDB" id="A0A7W7LS34"/>
<comment type="caution">
    <text evidence="2">The sequence shown here is derived from an EMBL/GenBank/DDBJ whole genome shotgun (WGS) entry which is preliminary data.</text>
</comment>
<proteinExistence type="predicted"/>
<keyword evidence="3" id="KW-1185">Reference proteome</keyword>
<evidence type="ECO:0000313" key="2">
    <source>
        <dbReference type="EMBL" id="MBB4895449.1"/>
    </source>
</evidence>
<evidence type="ECO:0000313" key="3">
    <source>
        <dbReference type="Proteomes" id="UP000556084"/>
    </source>
</evidence>
<keyword evidence="1" id="KW-0812">Transmembrane</keyword>
<feature type="transmembrane region" description="Helical" evidence="1">
    <location>
        <begin position="35"/>
        <end position="55"/>
    </location>
</feature>
<accession>A0A7W7LS34</accession>
<sequence length="122" mass="12925">MLALTIEHAASHAGDWFSGKLWGSDLAAMSPAGSAYWLTYNSFGPPIVIIGLTIMWLNRRGIAPPPFIAWALLTWTVGGTALAGFAPPLDLAAEILLLVAAHRAKQAPRTDPFHHATGPQGS</sequence>
<dbReference type="EMBL" id="JACHJH010000007">
    <property type="protein sequence ID" value="MBB4895449.1"/>
    <property type="molecule type" value="Genomic_DNA"/>
</dbReference>